<evidence type="ECO:0000256" key="1">
    <source>
        <dbReference type="SAM" id="Phobius"/>
    </source>
</evidence>
<accession>A0ABT9KT53</accession>
<dbReference type="Proteomes" id="UP001234880">
    <property type="component" value="Unassembled WGS sequence"/>
</dbReference>
<dbReference type="EMBL" id="JAURUE010000001">
    <property type="protein sequence ID" value="MDP9611524.1"/>
    <property type="molecule type" value="Genomic_DNA"/>
</dbReference>
<organism evidence="2 3">
    <name type="scientific">Streptomyces demainii</name>
    <dbReference type="NCBI Taxonomy" id="588122"/>
    <lineage>
        <taxon>Bacteria</taxon>
        <taxon>Bacillati</taxon>
        <taxon>Actinomycetota</taxon>
        <taxon>Actinomycetes</taxon>
        <taxon>Kitasatosporales</taxon>
        <taxon>Streptomycetaceae</taxon>
        <taxon>Streptomyces</taxon>
    </lineage>
</organism>
<name>A0ABT9KT53_9ACTN</name>
<evidence type="ECO:0008006" key="4">
    <source>
        <dbReference type="Google" id="ProtNLM"/>
    </source>
</evidence>
<protein>
    <recommendedName>
        <fullName evidence="4">DoxX family protein</fullName>
    </recommendedName>
</protein>
<keyword evidence="1" id="KW-0812">Transmembrane</keyword>
<proteinExistence type="predicted"/>
<comment type="caution">
    <text evidence="2">The sequence shown here is derived from an EMBL/GenBank/DDBJ whole genome shotgun (WGS) entry which is preliminary data.</text>
</comment>
<feature type="transmembrane region" description="Helical" evidence="1">
    <location>
        <begin position="12"/>
        <end position="28"/>
    </location>
</feature>
<reference evidence="2 3" key="1">
    <citation type="submission" date="2023-07" db="EMBL/GenBank/DDBJ databases">
        <title>Sequencing the genomes of 1000 actinobacteria strains.</title>
        <authorList>
            <person name="Klenk H.-P."/>
        </authorList>
    </citation>
    <scope>NUCLEOTIDE SEQUENCE [LARGE SCALE GENOMIC DNA]</scope>
    <source>
        <strain evidence="2 3">DSM 41600</strain>
    </source>
</reference>
<evidence type="ECO:0000313" key="3">
    <source>
        <dbReference type="Proteomes" id="UP001234880"/>
    </source>
</evidence>
<evidence type="ECO:0000313" key="2">
    <source>
        <dbReference type="EMBL" id="MDP9611524.1"/>
    </source>
</evidence>
<keyword evidence="1" id="KW-1133">Transmembrane helix</keyword>
<gene>
    <name evidence="2" type="ORF">JOF35_003801</name>
</gene>
<keyword evidence="1" id="KW-0472">Membrane</keyword>
<keyword evidence="3" id="KW-1185">Reference proteome</keyword>
<sequence>MSPVFGAKEAKYFFGFIALMIVIKYVAGHM</sequence>